<sequence>MRAIQNRRPAFASLRVLILDAIPFRRHRLVTALNDIGISSVIQSPDCASALDVLSSSECRVDIVLCDMQMKDIEEIEFIYHAAHCNVGGFILMSAAKDALFSSEQIIAQGRGSPVLGVLHPAMNTGCLQHLLSSYLATNAAAPSHTEKPCLPQWSRNDLVAALNGNQFEPYFQPKIDLDTGMPTCVEILARWHHPDLGILPPSQFIELMEQHKVIDQLTGCLLVQSLSCAKQCAAKGKDIGFAINVSPVTLQDSRTPSRIGALVRECGLCSEQITIEVTETASSKNFTSVLESLTRLRMQGFEISIDDFGMGYSSLQLLSQMPFTELKIDRSFVTDVCSRAKSAAILESVIHLAEKLNLRIVAEGIETTDELQFIRSLGVGTGQGFLLGRPMGQKNLIHYLEDEFSLEGVFQMDGIPPRRCDELVPVMN</sequence>
<dbReference type="InterPro" id="IPR001789">
    <property type="entry name" value="Sig_transdc_resp-reg_receiver"/>
</dbReference>
<protein>
    <recommendedName>
        <fullName evidence="6">EAL domain-containing protein</fullName>
    </recommendedName>
</protein>
<feature type="domain" description="EAL" evidence="3">
    <location>
        <begin position="152"/>
        <end position="405"/>
    </location>
</feature>
<evidence type="ECO:0000256" key="1">
    <source>
        <dbReference type="PROSITE-ProRule" id="PRU00169"/>
    </source>
</evidence>
<name>A0A254T6I6_9BURK</name>
<keyword evidence="1" id="KW-0597">Phosphoprotein</keyword>
<feature type="modified residue" description="4-aspartylphosphate" evidence="1">
    <location>
        <position position="67"/>
    </location>
</feature>
<dbReference type="InterPro" id="IPR011006">
    <property type="entry name" value="CheY-like_superfamily"/>
</dbReference>
<comment type="caution">
    <text evidence="4">The sequence shown here is derived from an EMBL/GenBank/DDBJ whole genome shotgun (WGS) entry which is preliminary data.</text>
</comment>
<gene>
    <name evidence="4" type="ORF">AYR66_01320</name>
</gene>
<dbReference type="PANTHER" id="PTHR33121:SF70">
    <property type="entry name" value="SIGNALING PROTEIN YKOW"/>
    <property type="match status" value="1"/>
</dbReference>
<evidence type="ECO:0000259" key="3">
    <source>
        <dbReference type="PROSITE" id="PS50883"/>
    </source>
</evidence>
<reference evidence="4 5" key="1">
    <citation type="submission" date="2016-02" db="EMBL/GenBank/DDBJ databases">
        <authorList>
            <person name="Wen L."/>
            <person name="He K."/>
            <person name="Yang H."/>
        </authorList>
    </citation>
    <scope>NUCLEOTIDE SEQUENCE [LARGE SCALE GENOMIC DNA]</scope>
    <source>
        <strain evidence="4 5">TSA40</strain>
    </source>
</reference>
<proteinExistence type="predicted"/>
<dbReference type="SUPFAM" id="SSF141868">
    <property type="entry name" value="EAL domain-like"/>
    <property type="match status" value="1"/>
</dbReference>
<dbReference type="Pfam" id="PF00563">
    <property type="entry name" value="EAL"/>
    <property type="match status" value="1"/>
</dbReference>
<dbReference type="EMBL" id="LSTO01000013">
    <property type="protein sequence ID" value="OWW18271.1"/>
    <property type="molecule type" value="Genomic_DNA"/>
</dbReference>
<dbReference type="InterPro" id="IPR001633">
    <property type="entry name" value="EAL_dom"/>
</dbReference>
<dbReference type="Gene3D" id="3.40.50.2300">
    <property type="match status" value="1"/>
</dbReference>
<dbReference type="PROSITE" id="PS50110">
    <property type="entry name" value="RESPONSE_REGULATORY"/>
    <property type="match status" value="1"/>
</dbReference>
<accession>A0A254T6I6</accession>
<dbReference type="InterPro" id="IPR050706">
    <property type="entry name" value="Cyclic-di-GMP_PDE-like"/>
</dbReference>
<dbReference type="Proteomes" id="UP000197535">
    <property type="component" value="Unassembled WGS sequence"/>
</dbReference>
<dbReference type="SUPFAM" id="SSF52172">
    <property type="entry name" value="CheY-like"/>
    <property type="match status" value="1"/>
</dbReference>
<dbReference type="AlphaFoldDB" id="A0A254T6I6"/>
<dbReference type="SMART" id="SM00052">
    <property type="entry name" value="EAL"/>
    <property type="match status" value="1"/>
</dbReference>
<dbReference type="InterPro" id="IPR035919">
    <property type="entry name" value="EAL_sf"/>
</dbReference>
<evidence type="ECO:0008006" key="6">
    <source>
        <dbReference type="Google" id="ProtNLM"/>
    </source>
</evidence>
<feature type="domain" description="Response regulatory" evidence="2">
    <location>
        <begin position="15"/>
        <end position="163"/>
    </location>
</feature>
<dbReference type="PANTHER" id="PTHR33121">
    <property type="entry name" value="CYCLIC DI-GMP PHOSPHODIESTERASE PDEF"/>
    <property type="match status" value="1"/>
</dbReference>
<keyword evidence="5" id="KW-1185">Reference proteome</keyword>
<evidence type="ECO:0000313" key="5">
    <source>
        <dbReference type="Proteomes" id="UP000197535"/>
    </source>
</evidence>
<evidence type="ECO:0000259" key="2">
    <source>
        <dbReference type="PROSITE" id="PS50110"/>
    </source>
</evidence>
<evidence type="ECO:0000313" key="4">
    <source>
        <dbReference type="EMBL" id="OWW18271.1"/>
    </source>
</evidence>
<organism evidence="4 5">
    <name type="scientific">Noviherbaspirillum denitrificans</name>
    <dbReference type="NCBI Taxonomy" id="1968433"/>
    <lineage>
        <taxon>Bacteria</taxon>
        <taxon>Pseudomonadati</taxon>
        <taxon>Pseudomonadota</taxon>
        <taxon>Betaproteobacteria</taxon>
        <taxon>Burkholderiales</taxon>
        <taxon>Oxalobacteraceae</taxon>
        <taxon>Noviherbaspirillum</taxon>
    </lineage>
</organism>
<dbReference type="CDD" id="cd01948">
    <property type="entry name" value="EAL"/>
    <property type="match status" value="1"/>
</dbReference>
<dbReference type="Gene3D" id="3.20.20.450">
    <property type="entry name" value="EAL domain"/>
    <property type="match status" value="1"/>
</dbReference>
<dbReference type="PROSITE" id="PS50883">
    <property type="entry name" value="EAL"/>
    <property type="match status" value="1"/>
</dbReference>
<dbReference type="GO" id="GO:0071111">
    <property type="term" value="F:cyclic-guanylate-specific phosphodiesterase activity"/>
    <property type="evidence" value="ECO:0007669"/>
    <property type="project" value="InterPro"/>
</dbReference>
<dbReference type="RefSeq" id="WP_088710572.1">
    <property type="nucleotide sequence ID" value="NZ_LSTO01000013.1"/>
</dbReference>
<dbReference type="GO" id="GO:0000160">
    <property type="term" value="P:phosphorelay signal transduction system"/>
    <property type="evidence" value="ECO:0007669"/>
    <property type="project" value="InterPro"/>
</dbReference>